<reference evidence="1" key="2">
    <citation type="submission" date="2020-11" db="EMBL/GenBank/DDBJ databases">
        <authorList>
            <person name="McCartney M.A."/>
            <person name="Auch B."/>
            <person name="Kono T."/>
            <person name="Mallez S."/>
            <person name="Becker A."/>
            <person name="Gohl D.M."/>
            <person name="Silverstein K.A.T."/>
            <person name="Koren S."/>
            <person name="Bechman K.B."/>
            <person name="Herman A."/>
            <person name="Abrahante J.E."/>
            <person name="Garbe J."/>
        </authorList>
    </citation>
    <scope>NUCLEOTIDE SEQUENCE</scope>
    <source>
        <strain evidence="1">Duluth1</strain>
        <tissue evidence="1">Whole animal</tissue>
    </source>
</reference>
<evidence type="ECO:0000313" key="2">
    <source>
        <dbReference type="Proteomes" id="UP000828390"/>
    </source>
</evidence>
<sequence>MATNLPNFPPFVKQSDDEQTENYAGVRWKKWMDKFDNMLCAIDIKDDKRKKAMLLL</sequence>
<dbReference type="AlphaFoldDB" id="A0A9D3Z374"/>
<protein>
    <submittedName>
        <fullName evidence="1">Uncharacterized protein</fullName>
    </submittedName>
</protein>
<organism evidence="1 2">
    <name type="scientific">Dreissena polymorpha</name>
    <name type="common">Zebra mussel</name>
    <name type="synonym">Mytilus polymorpha</name>
    <dbReference type="NCBI Taxonomy" id="45954"/>
    <lineage>
        <taxon>Eukaryota</taxon>
        <taxon>Metazoa</taxon>
        <taxon>Spiralia</taxon>
        <taxon>Lophotrochozoa</taxon>
        <taxon>Mollusca</taxon>
        <taxon>Bivalvia</taxon>
        <taxon>Autobranchia</taxon>
        <taxon>Heteroconchia</taxon>
        <taxon>Euheterodonta</taxon>
        <taxon>Imparidentia</taxon>
        <taxon>Neoheterodontei</taxon>
        <taxon>Myida</taxon>
        <taxon>Dreissenoidea</taxon>
        <taxon>Dreissenidae</taxon>
        <taxon>Dreissena</taxon>
    </lineage>
</organism>
<name>A0A9D3Z374_DREPO</name>
<comment type="caution">
    <text evidence="1">The sequence shown here is derived from an EMBL/GenBank/DDBJ whole genome shotgun (WGS) entry which is preliminary data.</text>
</comment>
<dbReference type="Proteomes" id="UP000828390">
    <property type="component" value="Unassembled WGS sequence"/>
</dbReference>
<gene>
    <name evidence="1" type="ORF">DPMN_070477</name>
</gene>
<keyword evidence="2" id="KW-1185">Reference proteome</keyword>
<evidence type="ECO:0000313" key="1">
    <source>
        <dbReference type="EMBL" id="KAH3710979.1"/>
    </source>
</evidence>
<dbReference type="EMBL" id="JAIWYP010000014">
    <property type="protein sequence ID" value="KAH3710979.1"/>
    <property type="molecule type" value="Genomic_DNA"/>
</dbReference>
<proteinExistence type="predicted"/>
<reference evidence="1" key="1">
    <citation type="journal article" date="2019" name="bioRxiv">
        <title>The Genome of the Zebra Mussel, Dreissena polymorpha: A Resource for Invasive Species Research.</title>
        <authorList>
            <person name="McCartney M.A."/>
            <person name="Auch B."/>
            <person name="Kono T."/>
            <person name="Mallez S."/>
            <person name="Zhang Y."/>
            <person name="Obille A."/>
            <person name="Becker A."/>
            <person name="Abrahante J.E."/>
            <person name="Garbe J."/>
            <person name="Badalamenti J.P."/>
            <person name="Herman A."/>
            <person name="Mangelson H."/>
            <person name="Liachko I."/>
            <person name="Sullivan S."/>
            <person name="Sone E.D."/>
            <person name="Koren S."/>
            <person name="Silverstein K.A.T."/>
            <person name="Beckman K.B."/>
            <person name="Gohl D.M."/>
        </authorList>
    </citation>
    <scope>NUCLEOTIDE SEQUENCE</scope>
    <source>
        <strain evidence="1">Duluth1</strain>
        <tissue evidence="1">Whole animal</tissue>
    </source>
</reference>
<accession>A0A9D3Z374</accession>